<dbReference type="Proteomes" id="UP001143856">
    <property type="component" value="Unassembled WGS sequence"/>
</dbReference>
<protein>
    <submittedName>
        <fullName evidence="1">Uncharacterized protein</fullName>
    </submittedName>
</protein>
<name>A0ACC1N5W2_9PEZI</name>
<comment type="caution">
    <text evidence="1">The sequence shown here is derived from an EMBL/GenBank/DDBJ whole genome shotgun (WGS) entry which is preliminary data.</text>
</comment>
<evidence type="ECO:0000313" key="2">
    <source>
        <dbReference type="Proteomes" id="UP001143856"/>
    </source>
</evidence>
<keyword evidence="2" id="KW-1185">Reference proteome</keyword>
<accession>A0ACC1N5W2</accession>
<evidence type="ECO:0000313" key="1">
    <source>
        <dbReference type="EMBL" id="KAJ2974183.1"/>
    </source>
</evidence>
<proteinExistence type="predicted"/>
<organism evidence="1 2">
    <name type="scientific">Xylaria curta</name>
    <dbReference type="NCBI Taxonomy" id="42375"/>
    <lineage>
        <taxon>Eukaryota</taxon>
        <taxon>Fungi</taxon>
        <taxon>Dikarya</taxon>
        <taxon>Ascomycota</taxon>
        <taxon>Pezizomycotina</taxon>
        <taxon>Sordariomycetes</taxon>
        <taxon>Xylariomycetidae</taxon>
        <taxon>Xylariales</taxon>
        <taxon>Xylariaceae</taxon>
        <taxon>Xylaria</taxon>
    </lineage>
</organism>
<dbReference type="EMBL" id="JAPDGR010002796">
    <property type="protein sequence ID" value="KAJ2974183.1"/>
    <property type="molecule type" value="Genomic_DNA"/>
</dbReference>
<gene>
    <name evidence="1" type="ORF">NUW58_g8739</name>
</gene>
<reference evidence="1" key="1">
    <citation type="submission" date="2022-10" db="EMBL/GenBank/DDBJ databases">
        <title>Genome Sequence of Xylaria curta.</title>
        <authorList>
            <person name="Buettner E."/>
        </authorList>
    </citation>
    <scope>NUCLEOTIDE SEQUENCE</scope>
    <source>
        <strain evidence="1">Babe10</strain>
    </source>
</reference>
<sequence length="302" mass="33652">MATRRPRSPEFVQNPFIKKKNLEWSIDITGLPRDAASSSSSDKGEQPAHPHDEPQGPQPSTSAIEAGKASIEDHLNYFSALLAKTTLSPFPLATPHLSVEGYRKLYEVNFGSLKGAHFIIHQHDHPIAGTHYDLRLQINETSSASWAIMYGLPGDPNSSRLNRNATETRIHCLWNHLIETASHATGSLLIWDAGTYTILPTERKYPQDDSQTSTDEDSSNPQLTEQQKLHQAFAARKIRLQLHGTRLPSPYVLNLRLTREEDAAGRARSTRHTTLNVRTSRTSRPNGRGPSGLPTVEPEHLE</sequence>